<keyword evidence="4 8" id="KW-0040">ANK repeat</keyword>
<dbReference type="RefSeq" id="XP_018013144.1">
    <property type="nucleotide sequence ID" value="XM_018157655.2"/>
</dbReference>
<evidence type="ECO:0000256" key="2">
    <source>
        <dbReference type="ARBA" id="ARBA00022737"/>
    </source>
</evidence>
<keyword evidence="6" id="KW-0143">Chaperone</keyword>
<comment type="subcellular location">
    <subcellularLocation>
        <location evidence="1">Endoplasmic reticulum membrane</location>
    </subcellularLocation>
</comment>
<reference evidence="12" key="1">
    <citation type="submission" date="2025-08" db="UniProtKB">
        <authorList>
            <consortium name="RefSeq"/>
        </authorList>
    </citation>
    <scope>IDENTIFICATION</scope>
    <source>
        <tissue evidence="12">Whole organism</tissue>
    </source>
</reference>
<dbReference type="Pfam" id="PF11904">
    <property type="entry name" value="ANKRD13_C"/>
    <property type="match status" value="1"/>
</dbReference>
<accession>A0A8B7NHN5</accession>
<keyword evidence="3" id="KW-0256">Endoplasmic reticulum</keyword>
<feature type="repeat" description="ANK" evidence="8">
    <location>
        <begin position="37"/>
        <end position="69"/>
    </location>
</feature>
<evidence type="ECO:0000256" key="5">
    <source>
        <dbReference type="ARBA" id="ARBA00023136"/>
    </source>
</evidence>
<dbReference type="PROSITE" id="PS50297">
    <property type="entry name" value="ANK_REP_REGION"/>
    <property type="match status" value="1"/>
</dbReference>
<dbReference type="Gene3D" id="1.25.40.20">
    <property type="entry name" value="Ankyrin repeat-containing domain"/>
    <property type="match status" value="1"/>
</dbReference>
<evidence type="ECO:0000256" key="1">
    <source>
        <dbReference type="ARBA" id="ARBA00004586"/>
    </source>
</evidence>
<feature type="domain" description="Ankyrin repeat" evidence="10">
    <location>
        <begin position="153"/>
        <end position="419"/>
    </location>
</feature>
<dbReference type="InterPro" id="IPR036770">
    <property type="entry name" value="Ankyrin_rpt-contain_sf"/>
</dbReference>
<name>A0A8B7NHN5_HYAAZ</name>
<dbReference type="OMA" id="YPMHQSV"/>
<dbReference type="InterPro" id="IPR021832">
    <property type="entry name" value="ANKRD13"/>
</dbReference>
<dbReference type="KEGG" id="hazt:108670188"/>
<dbReference type="PANTHER" id="PTHR12447">
    <property type="entry name" value="ANKYRIN REPEAT DOMAIN-CONTAINING PROTEIN 13"/>
    <property type="match status" value="1"/>
</dbReference>
<dbReference type="Pfam" id="PF12796">
    <property type="entry name" value="Ank_2"/>
    <property type="match status" value="1"/>
</dbReference>
<evidence type="ECO:0000256" key="4">
    <source>
        <dbReference type="ARBA" id="ARBA00023043"/>
    </source>
</evidence>
<dbReference type="GO" id="GO:0006621">
    <property type="term" value="P:protein retention in ER lumen"/>
    <property type="evidence" value="ECO:0007669"/>
    <property type="project" value="TreeGrafter"/>
</dbReference>
<feature type="compositionally biased region" description="Polar residues" evidence="9">
    <location>
        <begin position="292"/>
        <end position="302"/>
    </location>
</feature>
<organism evidence="11 12">
    <name type="scientific">Hyalella azteca</name>
    <name type="common">Amphipod</name>
    <dbReference type="NCBI Taxonomy" id="294128"/>
    <lineage>
        <taxon>Eukaryota</taxon>
        <taxon>Metazoa</taxon>
        <taxon>Ecdysozoa</taxon>
        <taxon>Arthropoda</taxon>
        <taxon>Crustacea</taxon>
        <taxon>Multicrustacea</taxon>
        <taxon>Malacostraca</taxon>
        <taxon>Eumalacostraca</taxon>
        <taxon>Peracarida</taxon>
        <taxon>Amphipoda</taxon>
        <taxon>Senticaudata</taxon>
        <taxon>Talitrida</taxon>
        <taxon>Talitroidea</taxon>
        <taxon>Hyalellidae</taxon>
        <taxon>Hyalella</taxon>
    </lineage>
</organism>
<keyword evidence="5" id="KW-0472">Membrane</keyword>
<evidence type="ECO:0000313" key="12">
    <source>
        <dbReference type="RefSeq" id="XP_018013144.1"/>
    </source>
</evidence>
<sequence length="442" mass="50203">MADEDEDYPLHESVFNGDIEKVNKLLETCDITKKDKHGNTALHLAVMLGQKELIELLVSHNAPVKSKNSEGWSTLAEAISYGDRDTITLLLQKLKQQSKEAMDDRRPQLINALSKMDDFYMELKWDFQSWVPLVSRMLPSDVCRIHKKGASLRLDTTLVDFNNMRWERGDISFLFTGQTSSGARPAHSLTVIDNTLRVYQRVRHEECDAELEDEVNIMMSSDIVSAQMSMKEITFARAQSGWIFRADKKEVVGKYSADFYCLNGLCIDSHKRREHLTAEDLIKNKQLVENLTKGSTSPSASGPEQLPRRSSLPPPAPPAVSWHEYISAPSGAPPLLARPRVMKHNTKTFRATVAMSEEFPLTVSMLLSVLEIIAPFKHFAKLRDFVQMKLPPGFPVKIDIPILPTVSAKITFQEFEFRPDLPDSLFTIPPHYIEDQYRFPDL</sequence>
<keyword evidence="11" id="KW-1185">Reference proteome</keyword>
<evidence type="ECO:0000259" key="10">
    <source>
        <dbReference type="Pfam" id="PF11904"/>
    </source>
</evidence>
<protein>
    <submittedName>
        <fullName evidence="12">Ankyrin repeat domain-containing protein 13C-B</fullName>
    </submittedName>
</protein>
<dbReference type="PROSITE" id="PS50088">
    <property type="entry name" value="ANK_REPEAT"/>
    <property type="match status" value="1"/>
</dbReference>
<dbReference type="GO" id="GO:0005102">
    <property type="term" value="F:signaling receptor binding"/>
    <property type="evidence" value="ECO:0007669"/>
    <property type="project" value="TreeGrafter"/>
</dbReference>
<evidence type="ECO:0000256" key="9">
    <source>
        <dbReference type="SAM" id="MobiDB-lite"/>
    </source>
</evidence>
<evidence type="ECO:0000256" key="6">
    <source>
        <dbReference type="ARBA" id="ARBA00023186"/>
    </source>
</evidence>
<dbReference type="Proteomes" id="UP000694843">
    <property type="component" value="Unplaced"/>
</dbReference>
<dbReference type="AlphaFoldDB" id="A0A8B7NHN5"/>
<dbReference type="FunFam" id="1.25.40.20:FF:000302">
    <property type="entry name" value="Ankyrin repeat containing protein"/>
    <property type="match status" value="1"/>
</dbReference>
<dbReference type="GeneID" id="108670188"/>
<evidence type="ECO:0000256" key="3">
    <source>
        <dbReference type="ARBA" id="ARBA00022824"/>
    </source>
</evidence>
<proteinExistence type="predicted"/>
<dbReference type="GO" id="GO:0005789">
    <property type="term" value="C:endoplasmic reticulum membrane"/>
    <property type="evidence" value="ECO:0007669"/>
    <property type="project" value="UniProtKB-SubCell"/>
</dbReference>
<evidence type="ECO:0000256" key="8">
    <source>
        <dbReference type="PROSITE-ProRule" id="PRU00023"/>
    </source>
</evidence>
<dbReference type="SMART" id="SM00248">
    <property type="entry name" value="ANK"/>
    <property type="match status" value="3"/>
</dbReference>
<dbReference type="SUPFAM" id="SSF48403">
    <property type="entry name" value="Ankyrin repeat"/>
    <property type="match status" value="1"/>
</dbReference>
<dbReference type="InterPro" id="IPR055285">
    <property type="entry name" value="ANKRD13_C"/>
</dbReference>
<dbReference type="OrthoDB" id="1585644at2759"/>
<dbReference type="PANTHER" id="PTHR12447:SF25">
    <property type="entry name" value="ANKYRIN REPEAT DOMAIN-CONTAINING PROTEIN 13C"/>
    <property type="match status" value="1"/>
</dbReference>
<dbReference type="InterPro" id="IPR002110">
    <property type="entry name" value="Ankyrin_rpt"/>
</dbReference>
<keyword evidence="2" id="KW-0677">Repeat</keyword>
<evidence type="ECO:0000256" key="7">
    <source>
        <dbReference type="ARBA" id="ARBA00037107"/>
    </source>
</evidence>
<comment type="function">
    <text evidence="7">Acts as a molecular chaperone for G protein-coupled receptors, regulating their biogenesis and exit from the ER.</text>
</comment>
<feature type="region of interest" description="Disordered" evidence="9">
    <location>
        <begin position="292"/>
        <end position="318"/>
    </location>
</feature>
<gene>
    <name evidence="12" type="primary">LOC108670188</name>
</gene>
<evidence type="ECO:0000313" key="11">
    <source>
        <dbReference type="Proteomes" id="UP000694843"/>
    </source>
</evidence>